<gene>
    <name evidence="3" type="ORF">An14g04520</name>
</gene>
<reference evidence="3" key="2">
    <citation type="submission" date="2025-08" db="UniProtKB">
        <authorList>
            <consortium name="RefSeq"/>
        </authorList>
    </citation>
    <scope>IDENTIFICATION</scope>
</reference>
<protein>
    <recommendedName>
        <fullName evidence="2">DUF7730 domain-containing protein</fullName>
    </recommendedName>
</protein>
<reference evidence="3" key="1">
    <citation type="submission" date="2025-02" db="EMBL/GenBank/DDBJ databases">
        <authorList>
            <consortium name="NCBI Genome Project"/>
        </authorList>
    </citation>
    <scope>NUCLEOTIDE SEQUENCE</scope>
</reference>
<proteinExistence type="predicted"/>
<dbReference type="PANTHER" id="PTHR38790:SF4">
    <property type="entry name" value="2EXR DOMAIN-CONTAINING PROTEIN"/>
    <property type="match status" value="1"/>
</dbReference>
<accession>A0AAJ6QKG0</accession>
<dbReference type="PANTHER" id="PTHR38790">
    <property type="entry name" value="2EXR DOMAIN-CONTAINING PROTEIN-RELATED"/>
    <property type="match status" value="1"/>
</dbReference>
<feature type="region of interest" description="Disordered" evidence="1">
    <location>
        <begin position="373"/>
        <end position="426"/>
    </location>
</feature>
<dbReference type="AlphaFoldDB" id="A0AAJ6QKG0"/>
<name>A0AAJ6QKG0_ASPNG</name>
<feature type="compositionally biased region" description="Basic and acidic residues" evidence="1">
    <location>
        <begin position="411"/>
        <end position="426"/>
    </location>
</feature>
<evidence type="ECO:0000313" key="3">
    <source>
        <dbReference type="RefSeq" id="XP_001401076.3"/>
    </source>
</evidence>
<dbReference type="GeneID" id="4987309"/>
<dbReference type="KEGG" id="ang:An14g04520"/>
<evidence type="ECO:0000256" key="1">
    <source>
        <dbReference type="SAM" id="MobiDB-lite"/>
    </source>
</evidence>
<evidence type="ECO:0000259" key="2">
    <source>
        <dbReference type="Pfam" id="PF24864"/>
    </source>
</evidence>
<sequence length="665" mass="76806">MEPNRPKRHLLSLPAEIRILIYKAVFDDNDVCEIQRRPIPVWCPVDKCWHQVRRQFMADQTNRNSWDGFCSHPGCQTKQGQTVSRDIYVGHGPLIASGHYPCPQSLDRNPALSLGFLRTCRQVYEEARHFPYSRATFFTQELGSFANFTYCLKAWQVASIAHLRIRIPLVQSVETHLAEWNETLSLISLAFYGLSTISVEVHFRYAEQTWRDTFWDGGLLELDRLKLKGMQLVIYEGERDPRQFFEYSAGTLASPKPNQKAATPNPISFHHARDTLRQRDQSRIDPNDTGRLFFRLSPNDFPLYVCNLIHLLPQRPRTEAEIRREDRHQRDYNYHYAYPEDDPGHVNPIFGFQFSDALKENKDEIARGLDKLQRSRKRLQQQRAKSPLPLPYKPSRRGVYPQSRRNSQEYQSDRSDMGEEVERPGDWRRRLVQEKFAPFMESFPLSATRKYPGPQSICLNCPGEATGDSEHQHQYSIVSLSPDLQPGPSSETGRQSVSSLVPEAPCLYSDVERYVMLWGKEEWGNFRGQSGNKLQQLRWREASGAAPFRASVVISPFLFVIPNRSRVEGGRLYWIGARKGSRWITTSSSPLRALRNFTPSPDWLLRSFKLDPRMGERQEYYYQVRKAFPCAATNDLNMTDSGDRPALCASPWKAVFSCFLVLTPG</sequence>
<organism evidence="3">
    <name type="scientific">Aspergillus niger</name>
    <dbReference type="NCBI Taxonomy" id="5061"/>
    <lineage>
        <taxon>Eukaryota</taxon>
        <taxon>Fungi</taxon>
        <taxon>Dikarya</taxon>
        <taxon>Ascomycota</taxon>
        <taxon>Pezizomycotina</taxon>
        <taxon>Eurotiomycetes</taxon>
        <taxon>Eurotiomycetidae</taxon>
        <taxon>Eurotiales</taxon>
        <taxon>Aspergillaceae</taxon>
        <taxon>Aspergillus</taxon>
        <taxon>Aspergillus subgen. Circumdati</taxon>
    </lineage>
</organism>
<dbReference type="InterPro" id="IPR056632">
    <property type="entry name" value="DUF7730"/>
</dbReference>
<dbReference type="Pfam" id="PF24864">
    <property type="entry name" value="DUF7730"/>
    <property type="match status" value="1"/>
</dbReference>
<feature type="domain" description="DUF7730" evidence="2">
    <location>
        <begin position="10"/>
        <end position="213"/>
    </location>
</feature>
<dbReference type="RefSeq" id="XP_001401076.3">
    <property type="nucleotide sequence ID" value="XM_001401039.3"/>
</dbReference>